<protein>
    <submittedName>
        <fullName evidence="3">TlpA family protein disulfide reductase</fullName>
    </submittedName>
</protein>
<dbReference type="Proteomes" id="UP001606099">
    <property type="component" value="Unassembled WGS sequence"/>
</dbReference>
<comment type="caution">
    <text evidence="3">The sequence shown here is derived from an EMBL/GenBank/DDBJ whole genome shotgun (WGS) entry which is preliminary data.</text>
</comment>
<reference evidence="3 4" key="1">
    <citation type="submission" date="2024-08" db="EMBL/GenBank/DDBJ databases">
        <authorList>
            <person name="Lu H."/>
        </authorList>
    </citation>
    <scope>NUCLEOTIDE SEQUENCE [LARGE SCALE GENOMIC DNA]</scope>
    <source>
        <strain evidence="3 4">BYS180W</strain>
    </source>
</reference>
<name>A0ABW7FWS9_9BURK</name>
<dbReference type="InterPro" id="IPR036249">
    <property type="entry name" value="Thioredoxin-like_sf"/>
</dbReference>
<feature type="signal peptide" evidence="1">
    <location>
        <begin position="1"/>
        <end position="36"/>
    </location>
</feature>
<dbReference type="RefSeq" id="WP_394461332.1">
    <property type="nucleotide sequence ID" value="NZ_JBIGHZ010000004.1"/>
</dbReference>
<dbReference type="Pfam" id="PF00578">
    <property type="entry name" value="AhpC-TSA"/>
    <property type="match status" value="1"/>
</dbReference>
<evidence type="ECO:0000259" key="2">
    <source>
        <dbReference type="PROSITE" id="PS51352"/>
    </source>
</evidence>
<feature type="domain" description="Thioredoxin" evidence="2">
    <location>
        <begin position="37"/>
        <end position="169"/>
    </location>
</feature>
<keyword evidence="1" id="KW-0732">Signal</keyword>
<sequence>MPASSSASERVRAPQRSLARLLLCAALAAAPAAVRAHPDEPQVWRATLAAVDGSRFLHSWQQSGPLLVNFWSQDCPPCVRELPLLQAFARANPHWTVWLVSLDAPAQAHTAAQALGLQLPLLRAGQNPAGLLRAAGNRQGALPYTLVLCTDASGATQRICQRQLGELSAGVLAGWGGM</sequence>
<organism evidence="3 4">
    <name type="scientific">Roseateles rivi</name>
    <dbReference type="NCBI Taxonomy" id="3299028"/>
    <lineage>
        <taxon>Bacteria</taxon>
        <taxon>Pseudomonadati</taxon>
        <taxon>Pseudomonadota</taxon>
        <taxon>Betaproteobacteria</taxon>
        <taxon>Burkholderiales</taxon>
        <taxon>Sphaerotilaceae</taxon>
        <taxon>Roseateles</taxon>
    </lineage>
</organism>
<accession>A0ABW7FWS9</accession>
<feature type="chain" id="PRO_5047267296" evidence="1">
    <location>
        <begin position="37"/>
        <end position="178"/>
    </location>
</feature>
<proteinExistence type="predicted"/>
<dbReference type="InterPro" id="IPR013766">
    <property type="entry name" value="Thioredoxin_domain"/>
</dbReference>
<evidence type="ECO:0000313" key="3">
    <source>
        <dbReference type="EMBL" id="MFG6448776.1"/>
    </source>
</evidence>
<dbReference type="SUPFAM" id="SSF52833">
    <property type="entry name" value="Thioredoxin-like"/>
    <property type="match status" value="1"/>
</dbReference>
<dbReference type="InterPro" id="IPR000866">
    <property type="entry name" value="AhpC/TSA"/>
</dbReference>
<gene>
    <name evidence="3" type="ORF">ACG0Z6_11070</name>
</gene>
<dbReference type="Gene3D" id="3.40.30.10">
    <property type="entry name" value="Glutaredoxin"/>
    <property type="match status" value="1"/>
</dbReference>
<dbReference type="PROSITE" id="PS51352">
    <property type="entry name" value="THIOREDOXIN_2"/>
    <property type="match status" value="1"/>
</dbReference>
<evidence type="ECO:0000313" key="4">
    <source>
        <dbReference type="Proteomes" id="UP001606099"/>
    </source>
</evidence>
<dbReference type="CDD" id="cd02966">
    <property type="entry name" value="TlpA_like_family"/>
    <property type="match status" value="1"/>
</dbReference>
<keyword evidence="4" id="KW-1185">Reference proteome</keyword>
<evidence type="ECO:0000256" key="1">
    <source>
        <dbReference type="SAM" id="SignalP"/>
    </source>
</evidence>
<dbReference type="EMBL" id="JBIGHZ010000004">
    <property type="protein sequence ID" value="MFG6448776.1"/>
    <property type="molecule type" value="Genomic_DNA"/>
</dbReference>